<protein>
    <submittedName>
        <fullName evidence="1">Uncharacterized protein</fullName>
    </submittedName>
</protein>
<accession>A0A0A9DHU9</accession>
<reference evidence="1" key="2">
    <citation type="journal article" date="2015" name="Data Brief">
        <title>Shoot transcriptome of the giant reed, Arundo donax.</title>
        <authorList>
            <person name="Barrero R.A."/>
            <person name="Guerrero F.D."/>
            <person name="Moolhuijzen P."/>
            <person name="Goolsby J.A."/>
            <person name="Tidwell J."/>
            <person name="Bellgard S.E."/>
            <person name="Bellgard M.I."/>
        </authorList>
    </citation>
    <scope>NUCLEOTIDE SEQUENCE</scope>
    <source>
        <tissue evidence="1">Shoot tissue taken approximately 20 cm above the soil surface</tissue>
    </source>
</reference>
<sequence length="50" mass="5951">MHGILISRSCIFPPIFKRTRHLPYFFLKYEHIGHSKEILLKARSQKVSLI</sequence>
<organism evidence="1">
    <name type="scientific">Arundo donax</name>
    <name type="common">Giant reed</name>
    <name type="synonym">Donax arundinaceus</name>
    <dbReference type="NCBI Taxonomy" id="35708"/>
    <lineage>
        <taxon>Eukaryota</taxon>
        <taxon>Viridiplantae</taxon>
        <taxon>Streptophyta</taxon>
        <taxon>Embryophyta</taxon>
        <taxon>Tracheophyta</taxon>
        <taxon>Spermatophyta</taxon>
        <taxon>Magnoliopsida</taxon>
        <taxon>Liliopsida</taxon>
        <taxon>Poales</taxon>
        <taxon>Poaceae</taxon>
        <taxon>PACMAD clade</taxon>
        <taxon>Arundinoideae</taxon>
        <taxon>Arundineae</taxon>
        <taxon>Arundo</taxon>
    </lineage>
</organism>
<proteinExistence type="predicted"/>
<dbReference type="EMBL" id="GBRH01211637">
    <property type="protein sequence ID" value="JAD86258.1"/>
    <property type="molecule type" value="Transcribed_RNA"/>
</dbReference>
<evidence type="ECO:0000313" key="1">
    <source>
        <dbReference type="EMBL" id="JAD86258.1"/>
    </source>
</evidence>
<reference evidence="1" key="1">
    <citation type="submission" date="2014-09" db="EMBL/GenBank/DDBJ databases">
        <authorList>
            <person name="Magalhaes I.L.F."/>
            <person name="Oliveira U."/>
            <person name="Santos F.R."/>
            <person name="Vidigal T.H.D.A."/>
            <person name="Brescovit A.D."/>
            <person name="Santos A.J."/>
        </authorList>
    </citation>
    <scope>NUCLEOTIDE SEQUENCE</scope>
    <source>
        <tissue evidence="1">Shoot tissue taken approximately 20 cm above the soil surface</tissue>
    </source>
</reference>
<dbReference type="AlphaFoldDB" id="A0A0A9DHU9"/>
<name>A0A0A9DHU9_ARUDO</name>